<feature type="domain" description="PRELI/MSF1" evidence="1">
    <location>
        <begin position="2"/>
        <end position="169"/>
    </location>
</feature>
<dbReference type="InterPro" id="IPR006797">
    <property type="entry name" value="PRELI/MSF1_dom"/>
</dbReference>
<dbReference type="OrthoDB" id="341300at2759"/>
<evidence type="ECO:0000259" key="1">
    <source>
        <dbReference type="PROSITE" id="PS50904"/>
    </source>
</evidence>
<reference evidence="2 3" key="1">
    <citation type="submission" date="2019-07" db="EMBL/GenBank/DDBJ databases">
        <title>Genome assembly of two rare yeast pathogens: Diutina rugosa and Trichomonascus ciferrii.</title>
        <authorList>
            <person name="Mixao V."/>
            <person name="Saus E."/>
            <person name="Hansen A."/>
            <person name="Lass-Flor C."/>
            <person name="Gabaldon T."/>
        </authorList>
    </citation>
    <scope>NUCLEOTIDE SEQUENCE [LARGE SCALE GENOMIC DNA]</scope>
    <source>
        <strain evidence="2 3">CBS 613</strain>
    </source>
</reference>
<protein>
    <recommendedName>
        <fullName evidence="1">PRELI/MSF1 domain-containing protein</fullName>
    </recommendedName>
</protein>
<organism evidence="2 3">
    <name type="scientific">Diutina rugosa</name>
    <name type="common">Yeast</name>
    <name type="synonym">Candida rugosa</name>
    <dbReference type="NCBI Taxonomy" id="5481"/>
    <lineage>
        <taxon>Eukaryota</taxon>
        <taxon>Fungi</taxon>
        <taxon>Dikarya</taxon>
        <taxon>Ascomycota</taxon>
        <taxon>Saccharomycotina</taxon>
        <taxon>Pichiomycetes</taxon>
        <taxon>Debaryomycetaceae</taxon>
        <taxon>Diutina</taxon>
    </lineage>
</organism>
<evidence type="ECO:0000313" key="3">
    <source>
        <dbReference type="Proteomes" id="UP000449547"/>
    </source>
</evidence>
<dbReference type="PANTHER" id="PTHR11158">
    <property type="entry name" value="MSF1/PX19 RELATED"/>
    <property type="match status" value="1"/>
</dbReference>
<dbReference type="Pfam" id="PF04707">
    <property type="entry name" value="PRELI"/>
    <property type="match status" value="1"/>
</dbReference>
<dbReference type="PROSITE" id="PS50904">
    <property type="entry name" value="PRELI_MSF1"/>
    <property type="match status" value="1"/>
</dbReference>
<dbReference type="InterPro" id="IPR037365">
    <property type="entry name" value="Slowmo/Ups"/>
</dbReference>
<dbReference type="Proteomes" id="UP000449547">
    <property type="component" value="Unassembled WGS sequence"/>
</dbReference>
<dbReference type="GO" id="GO:0005758">
    <property type="term" value="C:mitochondrial intermembrane space"/>
    <property type="evidence" value="ECO:0007669"/>
    <property type="project" value="InterPro"/>
</dbReference>
<sequence>MVLYFENRHSYAHSFDTVTLAYLNRYPNPYAKHVKSSDTLERYVDGAGRLWTTKLVVKTGRLPKFIEPFLGKALDSWIIEKSVIDPKRQTMHTYTANVDHRRFIQVEERLDYATADGVTTVDSKVKFSSNFTGFKQKIEQWSKNKFLSNMNNTREGLKFVMNQLHEYRARRVAT</sequence>
<dbReference type="RefSeq" id="XP_034011292.1">
    <property type="nucleotide sequence ID" value="XM_034156789.1"/>
</dbReference>
<dbReference type="OMA" id="GYEFFKC"/>
<dbReference type="VEuPathDB" id="FungiDB:DIURU_003969"/>
<accession>A0A642UJE1</accession>
<dbReference type="GeneID" id="54782620"/>
<name>A0A642UJE1_DIURU</name>
<proteinExistence type="predicted"/>
<keyword evidence="3" id="KW-1185">Reference proteome</keyword>
<gene>
    <name evidence="2" type="ORF">DIURU_003969</name>
</gene>
<dbReference type="AlphaFoldDB" id="A0A642UJE1"/>
<dbReference type="EMBL" id="SWFT01000116">
    <property type="protein sequence ID" value="KAA8900153.1"/>
    <property type="molecule type" value="Genomic_DNA"/>
</dbReference>
<comment type="caution">
    <text evidence="2">The sequence shown here is derived from an EMBL/GenBank/DDBJ whole genome shotgun (WGS) entry which is preliminary data.</text>
</comment>
<evidence type="ECO:0000313" key="2">
    <source>
        <dbReference type="EMBL" id="KAA8900153.1"/>
    </source>
</evidence>